<protein>
    <submittedName>
        <fullName evidence="1">Uncharacterized protein</fullName>
    </submittedName>
</protein>
<gene>
    <name evidence="1" type="primary">Vigan.04G023300</name>
    <name evidence="1" type="ORF">VIGAN_04023300</name>
</gene>
<evidence type="ECO:0000313" key="1">
    <source>
        <dbReference type="EMBL" id="BAT83129.1"/>
    </source>
</evidence>
<name>A0A0S3RRB1_PHAAN</name>
<proteinExistence type="predicted"/>
<dbReference type="EMBL" id="AP015037">
    <property type="protein sequence ID" value="BAT83129.1"/>
    <property type="molecule type" value="Genomic_DNA"/>
</dbReference>
<dbReference type="Proteomes" id="UP000291084">
    <property type="component" value="Chromosome 4"/>
</dbReference>
<evidence type="ECO:0000313" key="2">
    <source>
        <dbReference type="Proteomes" id="UP000291084"/>
    </source>
</evidence>
<reference evidence="1 2" key="1">
    <citation type="journal article" date="2015" name="Sci. Rep.">
        <title>The power of single molecule real-time sequencing technology in the de novo assembly of a eukaryotic genome.</title>
        <authorList>
            <person name="Sakai H."/>
            <person name="Naito K."/>
            <person name="Ogiso-Tanaka E."/>
            <person name="Takahashi Y."/>
            <person name="Iseki K."/>
            <person name="Muto C."/>
            <person name="Satou K."/>
            <person name="Teruya K."/>
            <person name="Shiroma A."/>
            <person name="Shimoji M."/>
            <person name="Hirano T."/>
            <person name="Itoh T."/>
            <person name="Kaga A."/>
            <person name="Tomooka N."/>
        </authorList>
    </citation>
    <scope>NUCLEOTIDE SEQUENCE [LARGE SCALE GENOMIC DNA]</scope>
    <source>
        <strain evidence="2">cv. Shumari</strain>
    </source>
</reference>
<sequence>MLSIFLFYKFKNDYDSHDQNHPVPNHLIISQDHDPLTLAHNINCKSTDIVNDQEDFKQLNILIFTPLKKLRYLTC</sequence>
<accession>A0A0S3RRB1</accession>
<organism evidence="1 2">
    <name type="scientific">Vigna angularis var. angularis</name>
    <dbReference type="NCBI Taxonomy" id="157739"/>
    <lineage>
        <taxon>Eukaryota</taxon>
        <taxon>Viridiplantae</taxon>
        <taxon>Streptophyta</taxon>
        <taxon>Embryophyta</taxon>
        <taxon>Tracheophyta</taxon>
        <taxon>Spermatophyta</taxon>
        <taxon>Magnoliopsida</taxon>
        <taxon>eudicotyledons</taxon>
        <taxon>Gunneridae</taxon>
        <taxon>Pentapetalae</taxon>
        <taxon>rosids</taxon>
        <taxon>fabids</taxon>
        <taxon>Fabales</taxon>
        <taxon>Fabaceae</taxon>
        <taxon>Papilionoideae</taxon>
        <taxon>50 kb inversion clade</taxon>
        <taxon>NPAAA clade</taxon>
        <taxon>indigoferoid/millettioid clade</taxon>
        <taxon>Phaseoleae</taxon>
        <taxon>Vigna</taxon>
    </lineage>
</organism>
<keyword evidence="2" id="KW-1185">Reference proteome</keyword>
<dbReference type="AlphaFoldDB" id="A0A0S3RRB1"/>